<dbReference type="GO" id="GO:0016604">
    <property type="term" value="C:nuclear body"/>
    <property type="evidence" value="ECO:0007669"/>
    <property type="project" value="TreeGrafter"/>
</dbReference>
<dbReference type="InterPro" id="IPR044881">
    <property type="entry name" value="RMI1_N_N_sf"/>
</dbReference>
<evidence type="ECO:0000256" key="5">
    <source>
        <dbReference type="ARBA" id="ARBA00023242"/>
    </source>
</evidence>
<dbReference type="Gene3D" id="2.40.50.510">
    <property type="match status" value="1"/>
</dbReference>
<feature type="compositionally biased region" description="Polar residues" evidence="7">
    <location>
        <begin position="331"/>
        <end position="355"/>
    </location>
</feature>
<dbReference type="PANTHER" id="PTHR14790:SF15">
    <property type="entry name" value="RECQ-MEDIATED GENOME INSTABILITY PROTEIN 1"/>
    <property type="match status" value="1"/>
</dbReference>
<comment type="similarity">
    <text evidence="2">Belongs to the RMI1 family.</text>
</comment>
<evidence type="ECO:0000256" key="1">
    <source>
        <dbReference type="ARBA" id="ARBA00004123"/>
    </source>
</evidence>
<feature type="region of interest" description="Disordered" evidence="7">
    <location>
        <begin position="331"/>
        <end position="362"/>
    </location>
</feature>
<evidence type="ECO:0000256" key="4">
    <source>
        <dbReference type="ARBA" id="ARBA00022705"/>
    </source>
</evidence>
<dbReference type="GO" id="GO:0031422">
    <property type="term" value="C:RecQ family helicase-topoisomerase III complex"/>
    <property type="evidence" value="ECO:0007669"/>
    <property type="project" value="TreeGrafter"/>
</dbReference>
<dbReference type="Gene3D" id="1.10.8.1020">
    <property type="entry name" value="RecQ-mediated genome instability protein 1, N-terminal domain"/>
    <property type="match status" value="1"/>
</dbReference>
<dbReference type="GO" id="GO:0000712">
    <property type="term" value="P:resolution of meiotic recombination intermediates"/>
    <property type="evidence" value="ECO:0007669"/>
    <property type="project" value="TreeGrafter"/>
</dbReference>
<keyword evidence="5" id="KW-0539">Nucleus</keyword>
<name>A0A812AMB2_ACAPH</name>
<evidence type="ECO:0000313" key="12">
    <source>
        <dbReference type="Proteomes" id="UP000597762"/>
    </source>
</evidence>
<dbReference type="GO" id="GO:0006260">
    <property type="term" value="P:DNA replication"/>
    <property type="evidence" value="ECO:0007669"/>
    <property type="project" value="UniProtKB-KW"/>
</dbReference>
<gene>
    <name evidence="11" type="ORF">SPHA_972</name>
</gene>
<dbReference type="FunFam" id="2.40.50.770:FF:000002">
    <property type="entry name" value="recQ-mediated genome instability protein 1"/>
    <property type="match status" value="1"/>
</dbReference>
<dbReference type="Pfam" id="PF21000">
    <property type="entry name" value="RMI1_N_N"/>
    <property type="match status" value="1"/>
</dbReference>
<evidence type="ECO:0000256" key="3">
    <source>
        <dbReference type="ARBA" id="ARBA00018987"/>
    </source>
</evidence>
<organism evidence="11 12">
    <name type="scientific">Acanthosepion pharaonis</name>
    <name type="common">Pharaoh cuttlefish</name>
    <name type="synonym">Sepia pharaonis</name>
    <dbReference type="NCBI Taxonomy" id="158019"/>
    <lineage>
        <taxon>Eukaryota</taxon>
        <taxon>Metazoa</taxon>
        <taxon>Spiralia</taxon>
        <taxon>Lophotrochozoa</taxon>
        <taxon>Mollusca</taxon>
        <taxon>Cephalopoda</taxon>
        <taxon>Coleoidea</taxon>
        <taxon>Decapodiformes</taxon>
        <taxon>Sepiida</taxon>
        <taxon>Sepiina</taxon>
        <taxon>Sepiidae</taxon>
        <taxon>Acanthosepion</taxon>
    </lineage>
</organism>
<dbReference type="Gene3D" id="2.40.50.770">
    <property type="entry name" value="RecQ-mediated genome instability protein Rmi1, C-terminal domain"/>
    <property type="match status" value="1"/>
</dbReference>
<comment type="function">
    <text evidence="6">Essential component of the RMI complex, a complex that plays an important role in the processing of homologous recombination intermediates to limit DNA crossover formation in cells. Promotes TOP3A binding to double Holliday junctions (DHJ) and hence stimulates TOP3A-mediated dissolution. Required for BLM phosphorylation during mitosis. Within the BLM complex, required for BLM and TOP3A stability.</text>
</comment>
<dbReference type="GO" id="GO:0000166">
    <property type="term" value="F:nucleotide binding"/>
    <property type="evidence" value="ECO:0007669"/>
    <property type="project" value="InterPro"/>
</dbReference>
<dbReference type="InterPro" id="IPR032199">
    <property type="entry name" value="RMI1_C"/>
</dbReference>
<evidence type="ECO:0000313" key="11">
    <source>
        <dbReference type="EMBL" id="CAE1141966.1"/>
    </source>
</evidence>
<dbReference type="GO" id="GO:0000724">
    <property type="term" value="P:double-strand break repair via homologous recombination"/>
    <property type="evidence" value="ECO:0007669"/>
    <property type="project" value="TreeGrafter"/>
</dbReference>
<proteinExistence type="inferred from homology"/>
<dbReference type="Pfam" id="PF08585">
    <property type="entry name" value="RMI1_N_C"/>
    <property type="match status" value="1"/>
</dbReference>
<dbReference type="AlphaFoldDB" id="A0A812AMB2"/>
<evidence type="ECO:0000259" key="10">
    <source>
        <dbReference type="Pfam" id="PF21000"/>
    </source>
</evidence>
<comment type="subcellular location">
    <subcellularLocation>
        <location evidence="1">Nucleus</location>
    </subcellularLocation>
</comment>
<comment type="caution">
    <text evidence="11">The sequence shown here is derived from an EMBL/GenBank/DDBJ whole genome shotgun (WGS) entry which is preliminary data.</text>
</comment>
<dbReference type="InterPro" id="IPR013894">
    <property type="entry name" value="RMI1_OB"/>
</dbReference>
<evidence type="ECO:0000259" key="9">
    <source>
        <dbReference type="Pfam" id="PF16099"/>
    </source>
</evidence>
<reference evidence="11" key="1">
    <citation type="submission" date="2021-01" db="EMBL/GenBank/DDBJ databases">
        <authorList>
            <person name="Li R."/>
            <person name="Bekaert M."/>
        </authorList>
    </citation>
    <scope>NUCLEOTIDE SEQUENCE</scope>
    <source>
        <strain evidence="11">Farmed</strain>
    </source>
</reference>
<protein>
    <recommendedName>
        <fullName evidence="3">RecQ-mediated genome instability protein 1</fullName>
    </recommendedName>
</protein>
<dbReference type="PANTHER" id="PTHR14790">
    <property type="entry name" value="RECQ-MEDIATED GENOME INSTABILITY PROTEIN 1 RMI1"/>
    <property type="match status" value="1"/>
</dbReference>
<keyword evidence="4" id="KW-0235">DNA replication</keyword>
<sequence length="587" mass="66099">MAFMTKKRILTIRFIEMIIHIKVPNEWVEACIDWLKDEHQNSGDHLSLDKMKKLVYEQWLVADLSELGMHYFPAEVATAEKYTLSGHYCLQVNSMIDISTSYYSQQVKLKGIDTSNSSISYDEHKKPTWQPPHTRMFKLELTDGMTKIHAMEYNTIPDLNLELKPGFKVLIQGNVLCRKGILMLKKENIQVLGGEVDSLMETNTTQRLLTKAMEDSAAYAGESMRYEFTAADATQYASRINATFVKKGKDLPGIHNTKTITSGNSSKFAQRKNTSWDSKSSSCKTESWKPKLNSCADTSVQGNTGVDDFDDEWAVDDLDDEFLDDALMAATQQSSSPTFTEDSGNNFGQPDQQQQNKKRNCSAAIASSSSSRSCQLSGSLVRTASQPDQSINLDTDTQLKSDSITINSSTDDLMKKWLKLCKKKAEDPNAYFHLMKVEPHRLPFTYLFVLQGCQLPKNSSKFRIKAYVSTLLGKLERTNNKWKLMCTLNDGTGTLPVQLSDEVLTQLIGYTVQQSIEMTSAGTDPNLKKKLQEGVKQCQLKIVNLNNIFEIETNKNYSHPLVTKITYINAGHIQQLRRQVTSALAKV</sequence>
<dbReference type="SMART" id="SM01161">
    <property type="entry name" value="DUF1767"/>
    <property type="match status" value="1"/>
</dbReference>
<feature type="region of interest" description="Disordered" evidence="7">
    <location>
        <begin position="256"/>
        <end position="283"/>
    </location>
</feature>
<evidence type="ECO:0000259" key="8">
    <source>
        <dbReference type="Pfam" id="PF08585"/>
    </source>
</evidence>
<dbReference type="OrthoDB" id="341511at2759"/>
<dbReference type="InterPro" id="IPR049363">
    <property type="entry name" value="RMI1_N"/>
</dbReference>
<feature type="domain" description="RecQ mediated genome instability protein 1 OB-fold" evidence="8">
    <location>
        <begin position="72"/>
        <end position="207"/>
    </location>
</feature>
<evidence type="ECO:0000256" key="2">
    <source>
        <dbReference type="ARBA" id="ARBA00006395"/>
    </source>
</evidence>
<evidence type="ECO:0000256" key="6">
    <source>
        <dbReference type="ARBA" id="ARBA00024977"/>
    </source>
</evidence>
<accession>A0A812AMB2</accession>
<evidence type="ECO:0000256" key="7">
    <source>
        <dbReference type="SAM" id="MobiDB-lite"/>
    </source>
</evidence>
<feature type="domain" description="RecQ-mediated genome instability protein 1 C-terminal OB-fold" evidence="9">
    <location>
        <begin position="443"/>
        <end position="579"/>
    </location>
</feature>
<dbReference type="Proteomes" id="UP000597762">
    <property type="component" value="Unassembled WGS sequence"/>
</dbReference>
<keyword evidence="12" id="KW-1185">Reference proteome</keyword>
<dbReference type="EMBL" id="CAHIKZ030000027">
    <property type="protein sequence ID" value="CAE1141966.1"/>
    <property type="molecule type" value="Genomic_DNA"/>
</dbReference>
<dbReference type="InterPro" id="IPR042470">
    <property type="entry name" value="RMI1_N_C_sf"/>
</dbReference>
<dbReference type="Pfam" id="PF16099">
    <property type="entry name" value="RMI1_C"/>
    <property type="match status" value="1"/>
</dbReference>
<feature type="domain" description="RMI1 N-terminal" evidence="10">
    <location>
        <begin position="19"/>
        <end position="66"/>
    </location>
</feature>